<dbReference type="NCBIfam" id="NF000355">
    <property type="entry name" value="ribo_prot_ABC_F"/>
    <property type="match status" value="1"/>
</dbReference>
<feature type="domain" description="ABC transporter" evidence="4">
    <location>
        <begin position="4"/>
        <end position="274"/>
    </location>
</feature>
<keyword evidence="1" id="KW-0547">Nucleotide-binding</keyword>
<dbReference type="InterPro" id="IPR032781">
    <property type="entry name" value="ABC_tran_Xtn"/>
</dbReference>
<feature type="coiled-coil region" evidence="3">
    <location>
        <begin position="578"/>
        <end position="636"/>
    </location>
</feature>
<keyword evidence="2 5" id="KW-0067">ATP-binding</keyword>
<dbReference type="SMART" id="SM00382">
    <property type="entry name" value="AAA"/>
    <property type="match status" value="2"/>
</dbReference>
<dbReference type="EMBL" id="CP086239">
    <property type="protein sequence ID" value="WAG62385.1"/>
    <property type="molecule type" value="Genomic_DNA"/>
</dbReference>
<dbReference type="AlphaFoldDB" id="A0AA47ELN9"/>
<dbReference type="InterPro" id="IPR051309">
    <property type="entry name" value="ABCF_ATPase"/>
</dbReference>
<evidence type="ECO:0000256" key="2">
    <source>
        <dbReference type="ARBA" id="ARBA00022840"/>
    </source>
</evidence>
<dbReference type="CDD" id="cd03221">
    <property type="entry name" value="ABCF_EF-3"/>
    <property type="match status" value="2"/>
</dbReference>
<dbReference type="InterPro" id="IPR003439">
    <property type="entry name" value="ABC_transporter-like_ATP-bd"/>
</dbReference>
<organism evidence="5 6">
    <name type="scientific">Clostridium estertheticum</name>
    <dbReference type="NCBI Taxonomy" id="238834"/>
    <lineage>
        <taxon>Bacteria</taxon>
        <taxon>Bacillati</taxon>
        <taxon>Bacillota</taxon>
        <taxon>Clostridia</taxon>
        <taxon>Eubacteriales</taxon>
        <taxon>Clostridiaceae</taxon>
        <taxon>Clostridium</taxon>
    </lineage>
</organism>
<dbReference type="Pfam" id="PF12848">
    <property type="entry name" value="ABC_tran_Xtn"/>
    <property type="match status" value="1"/>
</dbReference>
<accession>A0AA47ELN9</accession>
<dbReference type="GO" id="GO:0016887">
    <property type="term" value="F:ATP hydrolysis activity"/>
    <property type="evidence" value="ECO:0007669"/>
    <property type="project" value="InterPro"/>
</dbReference>
<dbReference type="GO" id="GO:0005524">
    <property type="term" value="F:ATP binding"/>
    <property type="evidence" value="ECO:0007669"/>
    <property type="project" value="UniProtKB-KW"/>
</dbReference>
<sequence>MFELSLNGVKKYMDATLVVKNISFQVYSGEKVGIVGLNGSGKSTILKLIAGIEPMNYYPGYPQATSYGYDEGLINLPREATIAYLEQIPDYHESLKVIDILNLAFEEIHKIENKMRKLEEDMKFLEDTSLEKALRQYSEMVQLYEVKGGYLVDEKLSKICTGLKLNDSFLNKDFSLLSGGEKTTVMLGKILIDNPDILLLDEPTNHLDMDSIEWLESYLMSYKGIVIIVSHDRYFLNNVVTKIVEVEDMESITYKGNYSSFVKQKEENMRIQYEHFREQQKKIDTMEKTVKNLRDWAMRADNNKFFRRATSIQIKLSKIDKIVKPNFEKQNMKLNLKGAHRSGNETIKAIGLSKSFEDKVIFKDADLMINFGERVAIIGPNGSGKTTFLKLLLGEEFPDDGVVELGANVMVAYLPQNITFVNEELTVLDCFREDISFPEGKAREYLSKFMFYGSSVFKKVKHLSGGERIRLKLGRLLYEDVNLLILDEPTNHLDIDSIETFEQALEEFKGTICFVSHDRYFINKIGERVIDIDKNDFKSYPGNYDYYKNVKDDHISQVLKQPVAKMEKVKKSKYIDESKKKESENAKALINIENLENEIREIDLAMLDSKSHYEKLNKLYSRKEELSKELDAVMELWLHL</sequence>
<name>A0AA47ELN9_9CLOT</name>
<feature type="domain" description="ABC transporter" evidence="4">
    <location>
        <begin position="347"/>
        <end position="559"/>
    </location>
</feature>
<protein>
    <submittedName>
        <fullName evidence="5">ABC-F family ATP-binding cassette domain-containing protein</fullName>
    </submittedName>
</protein>
<dbReference type="RefSeq" id="WP_216123518.1">
    <property type="nucleotide sequence ID" value="NZ_CP086239.1"/>
</dbReference>
<dbReference type="Pfam" id="PF00005">
    <property type="entry name" value="ABC_tran"/>
    <property type="match status" value="2"/>
</dbReference>
<evidence type="ECO:0000313" key="6">
    <source>
        <dbReference type="Proteomes" id="UP001164733"/>
    </source>
</evidence>
<keyword evidence="3" id="KW-0175">Coiled coil</keyword>
<reference evidence="5" key="1">
    <citation type="submission" date="2021-11" db="EMBL/GenBank/DDBJ databases">
        <title>Clostridia strains as spoilage organisms.</title>
        <authorList>
            <person name="Wambui J."/>
            <person name="Stevens M.J.A."/>
            <person name="Stephan R."/>
        </authorList>
    </citation>
    <scope>NUCLEOTIDE SEQUENCE</scope>
    <source>
        <strain evidence="5">CF009</strain>
    </source>
</reference>
<evidence type="ECO:0000256" key="3">
    <source>
        <dbReference type="SAM" id="Coils"/>
    </source>
</evidence>
<dbReference type="PANTHER" id="PTHR42855:SF2">
    <property type="entry name" value="DRUG RESISTANCE ABC TRANSPORTER,ATP-BINDING PROTEIN"/>
    <property type="match status" value="1"/>
</dbReference>
<proteinExistence type="predicted"/>
<evidence type="ECO:0000259" key="4">
    <source>
        <dbReference type="PROSITE" id="PS50893"/>
    </source>
</evidence>
<evidence type="ECO:0000313" key="5">
    <source>
        <dbReference type="EMBL" id="WAG62385.1"/>
    </source>
</evidence>
<evidence type="ECO:0000256" key="1">
    <source>
        <dbReference type="ARBA" id="ARBA00022741"/>
    </source>
</evidence>
<gene>
    <name evidence="5" type="ORF">LL038_09155</name>
</gene>
<feature type="coiled-coil region" evidence="3">
    <location>
        <begin position="101"/>
        <end position="128"/>
    </location>
</feature>
<dbReference type="Proteomes" id="UP001164733">
    <property type="component" value="Chromosome"/>
</dbReference>
<dbReference type="InterPro" id="IPR003593">
    <property type="entry name" value="AAA+_ATPase"/>
</dbReference>
<dbReference type="PANTHER" id="PTHR42855">
    <property type="entry name" value="ABC TRANSPORTER ATP-BINDING SUBUNIT"/>
    <property type="match status" value="1"/>
</dbReference>
<dbReference type="FunFam" id="3.40.50.300:FF:000011">
    <property type="entry name" value="Putative ABC transporter ATP-binding component"/>
    <property type="match status" value="1"/>
</dbReference>
<dbReference type="PROSITE" id="PS50893">
    <property type="entry name" value="ABC_TRANSPORTER_2"/>
    <property type="match status" value="2"/>
</dbReference>